<keyword evidence="2" id="KW-1133">Transmembrane helix</keyword>
<protein>
    <submittedName>
        <fullName evidence="3">Uncharacterized protein</fullName>
    </submittedName>
</protein>
<feature type="transmembrane region" description="Helical" evidence="2">
    <location>
        <begin position="50"/>
        <end position="79"/>
    </location>
</feature>
<keyword evidence="2" id="KW-0812">Transmembrane</keyword>
<dbReference type="AlphaFoldDB" id="A0A5B8G262"/>
<dbReference type="RefSeq" id="WP_138573605.1">
    <property type="nucleotide sequence ID" value="NZ_CP040819.1"/>
</dbReference>
<keyword evidence="4" id="KW-1185">Reference proteome</keyword>
<dbReference type="Proteomes" id="UP000305888">
    <property type="component" value="Plasmid pD4M1A"/>
</dbReference>
<organism evidence="3 4">
    <name type="scientific">Paroceanicella profunda</name>
    <dbReference type="NCBI Taxonomy" id="2579971"/>
    <lineage>
        <taxon>Bacteria</taxon>
        <taxon>Pseudomonadati</taxon>
        <taxon>Pseudomonadota</taxon>
        <taxon>Alphaproteobacteria</taxon>
        <taxon>Rhodobacterales</taxon>
        <taxon>Paracoccaceae</taxon>
        <taxon>Paroceanicella</taxon>
    </lineage>
</organism>
<keyword evidence="2" id="KW-0472">Membrane</keyword>
<feature type="transmembrane region" description="Helical" evidence="2">
    <location>
        <begin position="7"/>
        <end position="30"/>
    </location>
</feature>
<keyword evidence="3" id="KW-0614">Plasmid</keyword>
<evidence type="ECO:0000313" key="3">
    <source>
        <dbReference type="EMBL" id="QDL93990.1"/>
    </source>
</evidence>
<gene>
    <name evidence="3" type="ORF">FDP22_19140</name>
</gene>
<feature type="region of interest" description="Disordered" evidence="1">
    <location>
        <begin position="90"/>
        <end position="111"/>
    </location>
</feature>
<geneLocation type="plasmid" evidence="4">
    <name>pd4m1a</name>
</geneLocation>
<accession>A0A5B8G262</accession>
<reference evidence="3 4" key="1">
    <citation type="submission" date="2019-06" db="EMBL/GenBank/DDBJ databases">
        <title>Genome sequence of Rhodobacteraceae bacterium D4M1.</title>
        <authorList>
            <person name="Cao J."/>
        </authorList>
    </citation>
    <scope>NUCLEOTIDE SEQUENCE [LARGE SCALE GENOMIC DNA]</scope>
    <source>
        <strain evidence="3 4">D4M1</strain>
        <plasmid evidence="4">pd4m1a</plasmid>
    </source>
</reference>
<proteinExistence type="predicted"/>
<dbReference type="Pfam" id="PF12966">
    <property type="entry name" value="AtpR"/>
    <property type="match status" value="1"/>
</dbReference>
<dbReference type="InterPro" id="IPR017581">
    <property type="entry name" value="AtpR-like"/>
</dbReference>
<dbReference type="KEGG" id="ppru:FDP22_19140"/>
<feature type="compositionally biased region" description="Low complexity" evidence="1">
    <location>
        <begin position="92"/>
        <end position="104"/>
    </location>
</feature>
<name>A0A5B8G262_9RHOB</name>
<sequence length="111" mass="10795">MTEAPMLLAEALGGGAAGAALGLAHFGALWRNTRLYAQGHAGAGLALQLARLGLVTAGLTGLALLGAVPLLAGTAGLLLARRRVVRRRQAEAEAGAPAGLTGAAPGAGGRP</sequence>
<evidence type="ECO:0000256" key="1">
    <source>
        <dbReference type="SAM" id="MobiDB-lite"/>
    </source>
</evidence>
<evidence type="ECO:0000256" key="2">
    <source>
        <dbReference type="SAM" id="Phobius"/>
    </source>
</evidence>
<evidence type="ECO:0000313" key="4">
    <source>
        <dbReference type="Proteomes" id="UP000305888"/>
    </source>
</evidence>
<dbReference type="EMBL" id="CP040819">
    <property type="protein sequence ID" value="QDL93990.1"/>
    <property type="molecule type" value="Genomic_DNA"/>
</dbReference>